<dbReference type="Pfam" id="PF08268">
    <property type="entry name" value="FBA_3"/>
    <property type="match status" value="1"/>
</dbReference>
<dbReference type="AlphaFoldDB" id="A0A803L2L7"/>
<keyword evidence="3" id="KW-1185">Reference proteome</keyword>
<proteinExistence type="predicted"/>
<dbReference type="Proteomes" id="UP000596660">
    <property type="component" value="Unplaced"/>
</dbReference>
<sequence length="441" mass="50414">MEESDKNNSKKTREDVEGTQLLDEIITQHILTRLPPKPLIRCKLISKQWNFNVNFFLDYIKQSIYSDPFTPIETLFIQSGKTFYLYTCNNHDNDDVEVEYVRTSQYNLVELKTGFRVARRESIGCVGSCNGLICLGEMLGKYFILWNPEINQFHRYYFEFLEQNSRDICWGFGYVSSLDDYKVVRISQFRFRAKIDSVHVFSLRTNTWSRIEFGIGECRLVGRSRLVNETLYWRKEDDNDNGDVQIVSFDLGLETFAMFTDLAIRAPENATLCIMGGCLSVGVRNSDDDLVTHVVKRPGRVVKGFYSDLRDTVFDDLIGLTEAGKIFVVYPRCWVPCLVVSSSMKSIVTFETNENLGSTYMASYVPSQISPLPPVECGVAQCFRTDSDIRDMTGFTKTGKVDVVFQYPLMLGLVDSSSKKPIFTFEVVSNSSCSDSERQVT</sequence>
<dbReference type="PANTHER" id="PTHR31672">
    <property type="entry name" value="BNACNNG10540D PROTEIN"/>
    <property type="match status" value="1"/>
</dbReference>
<dbReference type="InterPro" id="IPR036047">
    <property type="entry name" value="F-box-like_dom_sf"/>
</dbReference>
<dbReference type="Gramene" id="AUR62006106-RA">
    <property type="protein sequence ID" value="AUR62006106-RA:cds"/>
    <property type="gene ID" value="AUR62006106"/>
</dbReference>
<name>A0A803L2L7_CHEQI</name>
<dbReference type="SUPFAM" id="SSF81383">
    <property type="entry name" value="F-box domain"/>
    <property type="match status" value="1"/>
</dbReference>
<dbReference type="InterPro" id="IPR050796">
    <property type="entry name" value="SCF_F-box_component"/>
</dbReference>
<dbReference type="EnsemblPlants" id="AUR62006106-RA">
    <property type="protein sequence ID" value="AUR62006106-RA:cds"/>
    <property type="gene ID" value="AUR62006106"/>
</dbReference>
<reference evidence="2" key="2">
    <citation type="submission" date="2021-03" db="UniProtKB">
        <authorList>
            <consortium name="EnsemblPlants"/>
        </authorList>
    </citation>
    <scope>IDENTIFICATION</scope>
</reference>
<dbReference type="InterPro" id="IPR013187">
    <property type="entry name" value="F-box-assoc_dom_typ3"/>
</dbReference>
<reference evidence="2" key="1">
    <citation type="journal article" date="2017" name="Nature">
        <title>The genome of Chenopodium quinoa.</title>
        <authorList>
            <person name="Jarvis D.E."/>
            <person name="Ho Y.S."/>
            <person name="Lightfoot D.J."/>
            <person name="Schmoeckel S.M."/>
            <person name="Li B."/>
            <person name="Borm T.J.A."/>
            <person name="Ohyanagi H."/>
            <person name="Mineta K."/>
            <person name="Michell C.T."/>
            <person name="Saber N."/>
            <person name="Kharbatia N.M."/>
            <person name="Rupper R.R."/>
            <person name="Sharp A.R."/>
            <person name="Dally N."/>
            <person name="Boughton B.A."/>
            <person name="Woo Y.H."/>
            <person name="Gao G."/>
            <person name="Schijlen E.G.W.M."/>
            <person name="Guo X."/>
            <person name="Momin A.A."/>
            <person name="Negrao S."/>
            <person name="Al-Babili S."/>
            <person name="Gehring C."/>
            <person name="Roessner U."/>
            <person name="Jung C."/>
            <person name="Murphy K."/>
            <person name="Arold S.T."/>
            <person name="Gojobori T."/>
            <person name="van der Linden C.G."/>
            <person name="van Loo E.N."/>
            <person name="Jellen E.N."/>
            <person name="Maughan P.J."/>
            <person name="Tester M."/>
        </authorList>
    </citation>
    <scope>NUCLEOTIDE SEQUENCE [LARGE SCALE GENOMIC DNA]</scope>
    <source>
        <strain evidence="2">cv. PI 614886</strain>
    </source>
</reference>
<dbReference type="PANTHER" id="PTHR31672:SF13">
    <property type="entry name" value="F-BOX PROTEIN CPR30-LIKE"/>
    <property type="match status" value="1"/>
</dbReference>
<dbReference type="InterPro" id="IPR017451">
    <property type="entry name" value="F-box-assoc_interact_dom"/>
</dbReference>
<evidence type="ECO:0000259" key="1">
    <source>
        <dbReference type="Pfam" id="PF08268"/>
    </source>
</evidence>
<protein>
    <recommendedName>
        <fullName evidence="1">F-box associated beta-propeller type 3 domain-containing protein</fullName>
    </recommendedName>
</protein>
<organism evidence="2 3">
    <name type="scientific">Chenopodium quinoa</name>
    <name type="common">Quinoa</name>
    <dbReference type="NCBI Taxonomy" id="63459"/>
    <lineage>
        <taxon>Eukaryota</taxon>
        <taxon>Viridiplantae</taxon>
        <taxon>Streptophyta</taxon>
        <taxon>Embryophyta</taxon>
        <taxon>Tracheophyta</taxon>
        <taxon>Spermatophyta</taxon>
        <taxon>Magnoliopsida</taxon>
        <taxon>eudicotyledons</taxon>
        <taxon>Gunneridae</taxon>
        <taxon>Pentapetalae</taxon>
        <taxon>Caryophyllales</taxon>
        <taxon>Chenopodiaceae</taxon>
        <taxon>Chenopodioideae</taxon>
        <taxon>Atripliceae</taxon>
        <taxon>Chenopodium</taxon>
    </lineage>
</organism>
<dbReference type="NCBIfam" id="TIGR01640">
    <property type="entry name" value="F_box_assoc_1"/>
    <property type="match status" value="1"/>
</dbReference>
<feature type="domain" description="F-box associated beta-propeller type 3" evidence="1">
    <location>
        <begin position="121"/>
        <end position="260"/>
    </location>
</feature>
<evidence type="ECO:0000313" key="3">
    <source>
        <dbReference type="Proteomes" id="UP000596660"/>
    </source>
</evidence>
<evidence type="ECO:0000313" key="2">
    <source>
        <dbReference type="EnsemblPlants" id="AUR62006106-RA:cds"/>
    </source>
</evidence>
<accession>A0A803L2L7</accession>